<reference evidence="2 3" key="1">
    <citation type="submission" date="2019-08" db="EMBL/GenBank/DDBJ databases">
        <title>Actinomadura sp. nov. CYP1-5 isolated from mountain soil.</title>
        <authorList>
            <person name="Songsumanus A."/>
            <person name="Kuncharoen N."/>
            <person name="Kudo T."/>
            <person name="Yuki M."/>
            <person name="Igarashi Y."/>
            <person name="Tanasupawat S."/>
        </authorList>
    </citation>
    <scope>NUCLEOTIDE SEQUENCE [LARGE SCALE GENOMIC DNA]</scope>
    <source>
        <strain evidence="2 3">GKU157</strain>
    </source>
</reference>
<gene>
    <name evidence="2" type="ORF">FXF65_12800</name>
</gene>
<proteinExistence type="predicted"/>
<dbReference type="AlphaFoldDB" id="A0A5D0UBN5"/>
<name>A0A5D0UBN5_9ACTN</name>
<feature type="region of interest" description="Disordered" evidence="1">
    <location>
        <begin position="1"/>
        <end position="24"/>
    </location>
</feature>
<sequence>MSADENAPGDESGGAEDEQAGGRVVESTIPRYPVAHVSVYAPAGRRRWWWYAMRCPHCGAGHFGRARSQDGVKGTRRTGCGRRVWVIVARTYGAREAA</sequence>
<dbReference type="RefSeq" id="WP_148350082.1">
    <property type="nucleotide sequence ID" value="NZ_JBHSBF010000027.1"/>
</dbReference>
<organism evidence="2 3">
    <name type="scientific">Actinomadura syzygii</name>
    <dbReference type="NCBI Taxonomy" id="1427538"/>
    <lineage>
        <taxon>Bacteria</taxon>
        <taxon>Bacillati</taxon>
        <taxon>Actinomycetota</taxon>
        <taxon>Actinomycetes</taxon>
        <taxon>Streptosporangiales</taxon>
        <taxon>Thermomonosporaceae</taxon>
        <taxon>Actinomadura</taxon>
    </lineage>
</organism>
<dbReference type="EMBL" id="VSFF01000005">
    <property type="protein sequence ID" value="TYC15003.1"/>
    <property type="molecule type" value="Genomic_DNA"/>
</dbReference>
<dbReference type="OrthoDB" id="3481134at2"/>
<accession>A0A5D0UBN5</accession>
<comment type="caution">
    <text evidence="2">The sequence shown here is derived from an EMBL/GenBank/DDBJ whole genome shotgun (WGS) entry which is preliminary data.</text>
</comment>
<protein>
    <submittedName>
        <fullName evidence="2">Uncharacterized protein</fullName>
    </submittedName>
</protein>
<evidence type="ECO:0000313" key="3">
    <source>
        <dbReference type="Proteomes" id="UP000322634"/>
    </source>
</evidence>
<dbReference type="Proteomes" id="UP000322634">
    <property type="component" value="Unassembled WGS sequence"/>
</dbReference>
<evidence type="ECO:0000256" key="1">
    <source>
        <dbReference type="SAM" id="MobiDB-lite"/>
    </source>
</evidence>
<keyword evidence="3" id="KW-1185">Reference proteome</keyword>
<evidence type="ECO:0000313" key="2">
    <source>
        <dbReference type="EMBL" id="TYC15003.1"/>
    </source>
</evidence>